<sequence length="217" mass="23725">MSSILNEIWIARFPLLQGVVNTIEISVLAIILGTLLGTIVGLALVYGPLFVRYLCRIYIDIMRGTPVLVLVLATFYMPAVFGLKTGSFIAGIIALTLFCGSHVAEILRGALQAIPRGQTEAGRSIGLTFPQTLLYVLLPQAMRSMLPTWINTSVELVKASTLLSVIGVGELLLKTQEIIARNSMTMEFYLLAGGIYLILNFAIERLGKAVERHVAFR</sequence>
<feature type="transmembrane region" description="Helical" evidence="10">
    <location>
        <begin position="25"/>
        <end position="49"/>
    </location>
</feature>
<evidence type="ECO:0000256" key="4">
    <source>
        <dbReference type="ARBA" id="ARBA00022448"/>
    </source>
</evidence>
<keyword evidence="13" id="KW-1185">Reference proteome</keyword>
<evidence type="ECO:0000313" key="12">
    <source>
        <dbReference type="EMBL" id="GLS18830.1"/>
    </source>
</evidence>
<keyword evidence="9 10" id="KW-0472">Membrane</keyword>
<evidence type="ECO:0000256" key="2">
    <source>
        <dbReference type="ARBA" id="ARBA00004429"/>
    </source>
</evidence>
<evidence type="ECO:0000256" key="7">
    <source>
        <dbReference type="ARBA" id="ARBA00022970"/>
    </source>
</evidence>
<gene>
    <name evidence="12" type="ORF">GCM10007874_18470</name>
</gene>
<evidence type="ECO:0000256" key="8">
    <source>
        <dbReference type="ARBA" id="ARBA00022989"/>
    </source>
</evidence>
<comment type="caution">
    <text evidence="12">The sequence shown here is derived from an EMBL/GenBank/DDBJ whole genome shotgun (WGS) entry which is preliminary data.</text>
</comment>
<evidence type="ECO:0000256" key="3">
    <source>
        <dbReference type="ARBA" id="ARBA00010072"/>
    </source>
</evidence>
<reference evidence="13" key="1">
    <citation type="journal article" date="2019" name="Int. J. Syst. Evol. Microbiol.">
        <title>The Global Catalogue of Microorganisms (GCM) 10K type strain sequencing project: providing services to taxonomists for standard genome sequencing and annotation.</title>
        <authorList>
            <consortium name="The Broad Institute Genomics Platform"/>
            <consortium name="The Broad Institute Genome Sequencing Center for Infectious Disease"/>
            <person name="Wu L."/>
            <person name="Ma J."/>
        </authorList>
    </citation>
    <scope>NUCLEOTIDE SEQUENCE [LARGE SCALE GENOMIC DNA]</scope>
    <source>
        <strain evidence="13">NBRC 101365</strain>
    </source>
</reference>
<dbReference type="Proteomes" id="UP001156882">
    <property type="component" value="Unassembled WGS sequence"/>
</dbReference>
<dbReference type="PROSITE" id="PS50928">
    <property type="entry name" value="ABC_TM1"/>
    <property type="match status" value="1"/>
</dbReference>
<keyword evidence="8 10" id="KW-1133">Transmembrane helix</keyword>
<feature type="transmembrane region" description="Helical" evidence="10">
    <location>
        <begin position="61"/>
        <end position="81"/>
    </location>
</feature>
<evidence type="ECO:0000259" key="11">
    <source>
        <dbReference type="PROSITE" id="PS50928"/>
    </source>
</evidence>
<comment type="subcellular location">
    <subcellularLocation>
        <location evidence="2">Cell inner membrane</location>
        <topology evidence="2">Multi-pass membrane protein</topology>
    </subcellularLocation>
    <subcellularLocation>
        <location evidence="10">Cell membrane</location>
        <topology evidence="10">Multi-pass membrane protein</topology>
    </subcellularLocation>
</comment>
<dbReference type="RefSeq" id="WP_284311699.1">
    <property type="nucleotide sequence ID" value="NZ_BSPC01000015.1"/>
</dbReference>
<dbReference type="InterPro" id="IPR043429">
    <property type="entry name" value="ArtM/GltK/GlnP/TcyL/YhdX-like"/>
</dbReference>
<dbReference type="InterPro" id="IPR035906">
    <property type="entry name" value="MetI-like_sf"/>
</dbReference>
<keyword evidence="6 10" id="KW-0812">Transmembrane</keyword>
<feature type="domain" description="ABC transmembrane type-1" evidence="11">
    <location>
        <begin position="19"/>
        <end position="207"/>
    </location>
</feature>
<dbReference type="NCBIfam" id="TIGR01726">
    <property type="entry name" value="HEQRo_perm_3TM"/>
    <property type="match status" value="1"/>
</dbReference>
<organism evidence="12 13">
    <name type="scientific">Labrys miyagiensis</name>
    <dbReference type="NCBI Taxonomy" id="346912"/>
    <lineage>
        <taxon>Bacteria</taxon>
        <taxon>Pseudomonadati</taxon>
        <taxon>Pseudomonadota</taxon>
        <taxon>Alphaproteobacteria</taxon>
        <taxon>Hyphomicrobiales</taxon>
        <taxon>Xanthobacteraceae</taxon>
        <taxon>Labrys</taxon>
    </lineage>
</organism>
<evidence type="ECO:0000313" key="13">
    <source>
        <dbReference type="Proteomes" id="UP001156882"/>
    </source>
</evidence>
<evidence type="ECO:0000256" key="6">
    <source>
        <dbReference type="ARBA" id="ARBA00022692"/>
    </source>
</evidence>
<dbReference type="EMBL" id="BSPC01000015">
    <property type="protein sequence ID" value="GLS18830.1"/>
    <property type="molecule type" value="Genomic_DNA"/>
</dbReference>
<feature type="transmembrane region" description="Helical" evidence="10">
    <location>
        <begin position="185"/>
        <end position="203"/>
    </location>
</feature>
<name>A0ABQ6CF94_9HYPH</name>
<protein>
    <submittedName>
        <fullName evidence="12">ABC transporter permease</fullName>
    </submittedName>
</protein>
<dbReference type="InterPro" id="IPR000515">
    <property type="entry name" value="MetI-like"/>
</dbReference>
<keyword evidence="7" id="KW-0029">Amino-acid transport</keyword>
<evidence type="ECO:0000256" key="1">
    <source>
        <dbReference type="ARBA" id="ARBA00003159"/>
    </source>
</evidence>
<proteinExistence type="inferred from homology"/>
<comment type="function">
    <text evidence="1">Part of the binding-protein-dependent transport system for glutamine; probably responsible for the translocation of the substrate across the membrane.</text>
</comment>
<dbReference type="PANTHER" id="PTHR30614">
    <property type="entry name" value="MEMBRANE COMPONENT OF AMINO ACID ABC TRANSPORTER"/>
    <property type="match status" value="1"/>
</dbReference>
<evidence type="ECO:0000256" key="5">
    <source>
        <dbReference type="ARBA" id="ARBA00022475"/>
    </source>
</evidence>
<evidence type="ECO:0000256" key="9">
    <source>
        <dbReference type="ARBA" id="ARBA00023136"/>
    </source>
</evidence>
<evidence type="ECO:0000256" key="10">
    <source>
        <dbReference type="RuleBase" id="RU363032"/>
    </source>
</evidence>
<accession>A0ABQ6CF94</accession>
<dbReference type="CDD" id="cd06261">
    <property type="entry name" value="TM_PBP2"/>
    <property type="match status" value="1"/>
</dbReference>
<feature type="transmembrane region" description="Helical" evidence="10">
    <location>
        <begin position="87"/>
        <end position="111"/>
    </location>
</feature>
<comment type="similarity">
    <text evidence="3">Belongs to the binding-protein-dependent transport system permease family. HisMQ subfamily.</text>
</comment>
<dbReference type="Gene3D" id="1.10.3720.10">
    <property type="entry name" value="MetI-like"/>
    <property type="match status" value="1"/>
</dbReference>
<dbReference type="Pfam" id="PF00528">
    <property type="entry name" value="BPD_transp_1"/>
    <property type="match status" value="1"/>
</dbReference>
<dbReference type="InterPro" id="IPR010065">
    <property type="entry name" value="AA_ABC_transptr_permease_3TM"/>
</dbReference>
<dbReference type="PANTHER" id="PTHR30614:SF20">
    <property type="entry name" value="GLUTAMINE TRANSPORT SYSTEM PERMEASE PROTEIN GLNP"/>
    <property type="match status" value="1"/>
</dbReference>
<keyword evidence="5" id="KW-1003">Cell membrane</keyword>
<keyword evidence="4 10" id="KW-0813">Transport</keyword>
<dbReference type="SUPFAM" id="SSF161098">
    <property type="entry name" value="MetI-like"/>
    <property type="match status" value="1"/>
</dbReference>